<gene>
    <name evidence="1" type="ORF">FYJ85_07860</name>
</gene>
<sequence length="455" mass="52323">MNFADYKRFLEWYMGDDEFRERFDCAPAAALREAALSPETSVEFLQAIAAGCRSYNFRPVMERFPAELAELRGFAAALEEANPFTVRCRNACGGNARFEEWRERRRRANRAVLQPLYFDRSFNIAVAYELGVGCSGQCGFCCFDAPPLQENFRYTPENRELWRGVLALFCELLGDRAGAAALYWATDPFDNPDLEKFYRDFYELNQVWPPITTRWPLRDPERTRRFAGEGREHGQPGCRFSMTERGELRRFFRAFSAEEAMDWSLVLNNPESLNRYSASGRARQAEPEMPGRCQEDTTSCCLSGFLVNLCRRSIRLVSPCVPDEANPYGFHLWSEASFRDAAELERVLGGMQERFFPEGPEALPFLRLPPVWNLEISGGRAELTSRYLVRRFAVSPQEAALLERLKTGISRREFDREFGGELAFLGKTHGLLETLWKSGMLSEEEENWTGSISRW</sequence>
<keyword evidence="2" id="KW-1185">Reference proteome</keyword>
<evidence type="ECO:0008006" key="3">
    <source>
        <dbReference type="Google" id="ProtNLM"/>
    </source>
</evidence>
<dbReference type="AlphaFoldDB" id="A0A844G1F1"/>
<name>A0A844G1F1_9BACT</name>
<dbReference type="EMBL" id="VUNS01000006">
    <property type="protein sequence ID" value="MST96963.1"/>
    <property type="molecule type" value="Genomic_DNA"/>
</dbReference>
<dbReference type="Proteomes" id="UP000435649">
    <property type="component" value="Unassembled WGS sequence"/>
</dbReference>
<accession>A0A844G1F1</accession>
<proteinExistence type="predicted"/>
<comment type="caution">
    <text evidence="1">The sequence shown here is derived from an EMBL/GenBank/DDBJ whole genome shotgun (WGS) entry which is preliminary data.</text>
</comment>
<protein>
    <recommendedName>
        <fullName evidence="3">Radical SAM family RiPP maturation amino acid epimerase</fullName>
    </recommendedName>
</protein>
<dbReference type="RefSeq" id="WP_154417750.1">
    <property type="nucleotide sequence ID" value="NZ_VUNS01000006.1"/>
</dbReference>
<evidence type="ECO:0000313" key="1">
    <source>
        <dbReference type="EMBL" id="MST96963.1"/>
    </source>
</evidence>
<evidence type="ECO:0000313" key="2">
    <source>
        <dbReference type="Proteomes" id="UP000435649"/>
    </source>
</evidence>
<organism evidence="1 2">
    <name type="scientific">Victivallis lenta</name>
    <dbReference type="NCBI Taxonomy" id="2606640"/>
    <lineage>
        <taxon>Bacteria</taxon>
        <taxon>Pseudomonadati</taxon>
        <taxon>Lentisphaerota</taxon>
        <taxon>Lentisphaeria</taxon>
        <taxon>Victivallales</taxon>
        <taxon>Victivallaceae</taxon>
        <taxon>Victivallis</taxon>
    </lineage>
</organism>
<reference evidence="1 2" key="1">
    <citation type="submission" date="2019-08" db="EMBL/GenBank/DDBJ databases">
        <title>In-depth cultivation of the pig gut microbiome towards novel bacterial diversity and tailored functional studies.</title>
        <authorList>
            <person name="Wylensek D."/>
            <person name="Hitch T.C.A."/>
            <person name="Clavel T."/>
        </authorList>
    </citation>
    <scope>NUCLEOTIDE SEQUENCE [LARGE SCALE GENOMIC DNA]</scope>
    <source>
        <strain evidence="1 2">BBE-744-WT-12</strain>
    </source>
</reference>